<dbReference type="PANTHER" id="PTHR39342:SF1">
    <property type="entry name" value="UPF0283 MEMBRANE PROTEIN YCJF"/>
    <property type="match status" value="1"/>
</dbReference>
<dbReference type="EMBL" id="BPFH01000001">
    <property type="protein sequence ID" value="GIT94084.1"/>
    <property type="molecule type" value="Genomic_DNA"/>
</dbReference>
<feature type="transmembrane region" description="Helical" evidence="9">
    <location>
        <begin position="121"/>
        <end position="142"/>
    </location>
</feature>
<evidence type="ECO:0000313" key="11">
    <source>
        <dbReference type="Proteomes" id="UP000786693"/>
    </source>
</evidence>
<comment type="similarity">
    <text evidence="2">Belongs to the UPF0283 family.</text>
</comment>
<comment type="subcellular location">
    <subcellularLocation>
        <location evidence="1">Cell inner membrane</location>
        <topology evidence="1">Multi-pass membrane protein</topology>
    </subcellularLocation>
</comment>
<dbReference type="RefSeq" id="WP_220747580.1">
    <property type="nucleotide sequence ID" value="NZ_BPFH01000001.1"/>
</dbReference>
<reference evidence="10 11" key="1">
    <citation type="submission" date="2021-05" db="EMBL/GenBank/DDBJ databases">
        <title>Bacteria Genome sequencing.</title>
        <authorList>
            <person name="Takabe Y."/>
            <person name="Nakajima Y."/>
            <person name="Suzuki S."/>
            <person name="Shiozaki T."/>
        </authorList>
    </citation>
    <scope>NUCLEOTIDE SEQUENCE [LARGE SCALE GENOMIC DNA]</scope>
    <source>
        <strain evidence="10 11">AI_62</strain>
    </source>
</reference>
<organism evidence="10 11">
    <name type="scientific">Jannaschia pagri</name>
    <dbReference type="NCBI Taxonomy" id="2829797"/>
    <lineage>
        <taxon>Bacteria</taxon>
        <taxon>Pseudomonadati</taxon>
        <taxon>Pseudomonadota</taxon>
        <taxon>Alphaproteobacteria</taxon>
        <taxon>Rhodobacterales</taxon>
        <taxon>Roseobacteraceae</taxon>
        <taxon>Jannaschia</taxon>
    </lineage>
</organism>
<dbReference type="InterPro" id="IPR021147">
    <property type="entry name" value="DUF697"/>
</dbReference>
<dbReference type="PANTHER" id="PTHR39342">
    <property type="entry name" value="UPF0283 MEMBRANE PROTEIN YCJF"/>
    <property type="match status" value="1"/>
</dbReference>
<evidence type="ECO:0000256" key="3">
    <source>
        <dbReference type="ARBA" id="ARBA00022475"/>
    </source>
</evidence>
<feature type="transmembrane region" description="Helical" evidence="9">
    <location>
        <begin position="88"/>
        <end position="109"/>
    </location>
</feature>
<keyword evidence="6 9" id="KW-1133">Transmembrane helix</keyword>
<evidence type="ECO:0000256" key="7">
    <source>
        <dbReference type="ARBA" id="ARBA00023136"/>
    </source>
</evidence>
<feature type="compositionally biased region" description="Pro residues" evidence="8">
    <location>
        <begin position="56"/>
        <end position="70"/>
    </location>
</feature>
<evidence type="ECO:0000313" key="10">
    <source>
        <dbReference type="EMBL" id="GIT94084.1"/>
    </source>
</evidence>
<comment type="caution">
    <text evidence="10">The sequence shown here is derived from an EMBL/GenBank/DDBJ whole genome shotgun (WGS) entry which is preliminary data.</text>
</comment>
<keyword evidence="5 9" id="KW-0812">Transmembrane</keyword>
<accession>A0ABQ4NI39</accession>
<evidence type="ECO:0000256" key="9">
    <source>
        <dbReference type="SAM" id="Phobius"/>
    </source>
</evidence>
<keyword evidence="7 9" id="KW-0472">Membrane</keyword>
<evidence type="ECO:0000256" key="1">
    <source>
        <dbReference type="ARBA" id="ARBA00004429"/>
    </source>
</evidence>
<proteinExistence type="inferred from homology"/>
<evidence type="ECO:0000256" key="5">
    <source>
        <dbReference type="ARBA" id="ARBA00022692"/>
    </source>
</evidence>
<evidence type="ECO:0000256" key="4">
    <source>
        <dbReference type="ARBA" id="ARBA00022519"/>
    </source>
</evidence>
<name>A0ABQ4NI39_9RHOB</name>
<keyword evidence="4" id="KW-0997">Cell inner membrane</keyword>
<evidence type="ECO:0000256" key="8">
    <source>
        <dbReference type="SAM" id="MobiDB-lite"/>
    </source>
</evidence>
<gene>
    <name evidence="10" type="ORF">JANAI62_07070</name>
</gene>
<keyword evidence="3" id="KW-1003">Cell membrane</keyword>
<feature type="region of interest" description="Disordered" evidence="8">
    <location>
        <begin position="1"/>
        <end position="74"/>
    </location>
</feature>
<sequence>MTTSTPGPRRRGAVLFDLEDTPVSKPGAASAARTAPEKPTGTEAPSGTETPVDPASAPPVPDEIGPPPPSGQAMQTVALLATRRERSLAGWFWGTLGAVLTFAVSVAAWEFVAGLLAANPLLGLLATALVAAFLIVCAAVILREISALSRLGRIDGLRRAAAAVTDLASARALADRVAGFYAGRSDTKWGRDALAARREDIFDADAMVAAIERDVLAPLDTAAAREVEAAARQVALVTAVVPLALADVVAALTANLRMIRRIALIYGGRGGTLGSWRLARTVLTHLAATGAVAVGDDLIHSVAGGGVLAKLSRRFGEGMVNGALTARVGLAAMEVCRPLPFTHERPPRITALVQRALTGLFGPKE</sequence>
<dbReference type="Proteomes" id="UP000786693">
    <property type="component" value="Unassembled WGS sequence"/>
</dbReference>
<evidence type="ECO:0000256" key="6">
    <source>
        <dbReference type="ARBA" id="ARBA00022989"/>
    </source>
</evidence>
<evidence type="ECO:0008006" key="12">
    <source>
        <dbReference type="Google" id="ProtNLM"/>
    </source>
</evidence>
<dbReference type="Pfam" id="PF05128">
    <property type="entry name" value="DUF697"/>
    <property type="match status" value="1"/>
</dbReference>
<keyword evidence="11" id="KW-1185">Reference proteome</keyword>
<protein>
    <recommendedName>
        <fullName evidence="12">TIGR01620 family protein</fullName>
    </recommendedName>
</protein>
<dbReference type="NCBIfam" id="TIGR01620">
    <property type="entry name" value="hyp_HI0043"/>
    <property type="match status" value="1"/>
</dbReference>
<evidence type="ECO:0000256" key="2">
    <source>
        <dbReference type="ARBA" id="ARBA00008255"/>
    </source>
</evidence>
<dbReference type="InterPro" id="IPR006507">
    <property type="entry name" value="UPF0283"/>
</dbReference>